<evidence type="ECO:0000259" key="2">
    <source>
        <dbReference type="Pfam" id="PF13229"/>
    </source>
</evidence>
<dbReference type="InterPro" id="IPR006626">
    <property type="entry name" value="PbH1"/>
</dbReference>
<dbReference type="SMART" id="SM00710">
    <property type="entry name" value="PbH1"/>
    <property type="match status" value="5"/>
</dbReference>
<dbReference type="Pfam" id="PF13229">
    <property type="entry name" value="Beta_helix"/>
    <property type="match status" value="1"/>
</dbReference>
<organism evidence="4">
    <name type="scientific">plant metagenome</name>
    <dbReference type="NCBI Taxonomy" id="1297885"/>
    <lineage>
        <taxon>unclassified sequences</taxon>
        <taxon>metagenomes</taxon>
        <taxon>organismal metagenomes</taxon>
    </lineage>
</organism>
<feature type="domain" description="Right handed beta helix" evidence="2">
    <location>
        <begin position="109"/>
        <end position="238"/>
    </location>
</feature>
<protein>
    <recommendedName>
        <fullName evidence="2">Right handed beta helix domain-containing protein</fullName>
    </recommendedName>
</protein>
<sequence length="312" mass="33854">MSQVLHLSPAGSDQHDGRKPDQAFASLQRAVDAGYEASRKTGNSNSHILILVAQGRYKGQTTIADSPPAGTHLEIRAASPTGTAPTFDGTGTAGTWFVLKGATRKGARVTFRGLDIRNYRTAISLNGNRDNVNTFLTGTTIEDMTFDTIGQVAAPKSPPSTAAIRLVNARQNSIRSNRFVNIRNFKSCGNLHAIYLAHHASDNVIEDNDFENTCGSPIRIRDSSNNNIASNNTFRQADYPAIFDEWYCDRSKNPRCTKQSGECPSWGNIYSGNTVERSHAKAMSRPVLVHAPQIRAGCAAPDAAGRRPQAPR</sequence>
<dbReference type="Gene3D" id="2.160.20.10">
    <property type="entry name" value="Single-stranded right-handed beta-helix, Pectin lyase-like"/>
    <property type="match status" value="1"/>
</dbReference>
<proteinExistence type="predicted"/>
<dbReference type="AlphaFoldDB" id="A0A484T2M7"/>
<dbReference type="InterPro" id="IPR011050">
    <property type="entry name" value="Pectin_lyase_fold/virulence"/>
</dbReference>
<evidence type="ECO:0000313" key="3">
    <source>
        <dbReference type="EMBL" id="VFR42455.1"/>
    </source>
</evidence>
<name>A0A484T2M7_9ZZZZ</name>
<feature type="region of interest" description="Disordered" evidence="1">
    <location>
        <begin position="1"/>
        <end position="20"/>
    </location>
</feature>
<evidence type="ECO:0000313" key="4">
    <source>
        <dbReference type="EMBL" id="VFR68603.1"/>
    </source>
</evidence>
<evidence type="ECO:0000256" key="1">
    <source>
        <dbReference type="SAM" id="MobiDB-lite"/>
    </source>
</evidence>
<accession>A0A484T2M7</accession>
<dbReference type="SUPFAM" id="SSF51126">
    <property type="entry name" value="Pectin lyase-like"/>
    <property type="match status" value="1"/>
</dbReference>
<dbReference type="EMBL" id="CAADID010000017">
    <property type="protein sequence ID" value="VFR68603.1"/>
    <property type="molecule type" value="Genomic_DNA"/>
</dbReference>
<dbReference type="InterPro" id="IPR039448">
    <property type="entry name" value="Beta_helix"/>
</dbReference>
<gene>
    <name evidence="3" type="ORF">ANT2_3658</name>
    <name evidence="4" type="ORF">ANT3_3660</name>
</gene>
<dbReference type="EMBL" id="CAADIG010000013">
    <property type="protein sequence ID" value="VFR42455.1"/>
    <property type="molecule type" value="Genomic_DNA"/>
</dbReference>
<dbReference type="InterPro" id="IPR012334">
    <property type="entry name" value="Pectin_lyas_fold"/>
</dbReference>
<reference evidence="4" key="1">
    <citation type="submission" date="2019-03" db="EMBL/GenBank/DDBJ databases">
        <authorList>
            <person name="Danneels B."/>
        </authorList>
    </citation>
    <scope>NUCLEOTIDE SEQUENCE</scope>
</reference>